<dbReference type="SUPFAM" id="SSF159941">
    <property type="entry name" value="MM3350-like"/>
    <property type="match status" value="1"/>
</dbReference>
<proteinExistence type="predicted"/>
<dbReference type="InterPro" id="IPR024047">
    <property type="entry name" value="MM3350-like_sf"/>
</dbReference>
<dbReference type="EMBL" id="BMLT01000007">
    <property type="protein sequence ID" value="GGO83988.1"/>
    <property type="molecule type" value="Genomic_DNA"/>
</dbReference>
<dbReference type="AlphaFoldDB" id="A0A917ZJQ8"/>
<dbReference type="Pfam" id="PF07929">
    <property type="entry name" value="PRiA4_ORF3"/>
    <property type="match status" value="1"/>
</dbReference>
<dbReference type="Proteomes" id="UP000599578">
    <property type="component" value="Unassembled WGS sequence"/>
</dbReference>
<dbReference type="RefSeq" id="WP_229721939.1">
    <property type="nucleotide sequence ID" value="NZ_BMLT01000007.1"/>
</dbReference>
<name>A0A917ZJQ8_9GAMM</name>
<accession>A0A917ZJQ8</accession>
<evidence type="ECO:0000313" key="3">
    <source>
        <dbReference type="Proteomes" id="UP000599578"/>
    </source>
</evidence>
<keyword evidence="3" id="KW-1185">Reference proteome</keyword>
<dbReference type="InterPro" id="IPR012912">
    <property type="entry name" value="Plasmid_pRiA4b_Orf3-like"/>
</dbReference>
<protein>
    <recommendedName>
        <fullName evidence="1">Plasmid pRiA4b Orf3-like domain-containing protein</fullName>
    </recommendedName>
</protein>
<dbReference type="Gene3D" id="3.10.290.30">
    <property type="entry name" value="MM3350-like"/>
    <property type="match status" value="1"/>
</dbReference>
<feature type="domain" description="Plasmid pRiA4b Orf3-like" evidence="1">
    <location>
        <begin position="3"/>
        <end position="35"/>
    </location>
</feature>
<evidence type="ECO:0000259" key="1">
    <source>
        <dbReference type="Pfam" id="PF07929"/>
    </source>
</evidence>
<organism evidence="2 3">
    <name type="scientific">Marinobacterium nitratireducens</name>
    <dbReference type="NCBI Taxonomy" id="518897"/>
    <lineage>
        <taxon>Bacteria</taxon>
        <taxon>Pseudomonadati</taxon>
        <taxon>Pseudomonadota</taxon>
        <taxon>Gammaproteobacteria</taxon>
        <taxon>Oceanospirillales</taxon>
        <taxon>Oceanospirillaceae</taxon>
        <taxon>Marinobacterium</taxon>
    </lineage>
</organism>
<sequence>MAPDPESDHPICVAGRRAAPPEDCGGAWNYLEQLQRHEGHLLWQDIETVATAVERFLDTGDRSALGNLDALRAVMARVEAYTAFQPERFDRQAINARLRQWTNGAGGEA</sequence>
<comment type="caution">
    <text evidence="2">The sequence shown here is derived from an EMBL/GenBank/DDBJ whole genome shotgun (WGS) entry which is preliminary data.</text>
</comment>
<gene>
    <name evidence="2" type="ORF">GCM10011348_29190</name>
</gene>
<evidence type="ECO:0000313" key="2">
    <source>
        <dbReference type="EMBL" id="GGO83988.1"/>
    </source>
</evidence>
<reference evidence="2 3" key="1">
    <citation type="journal article" date="2014" name="Int. J. Syst. Evol. Microbiol.">
        <title>Complete genome sequence of Corynebacterium casei LMG S-19264T (=DSM 44701T), isolated from a smear-ripened cheese.</title>
        <authorList>
            <consortium name="US DOE Joint Genome Institute (JGI-PGF)"/>
            <person name="Walter F."/>
            <person name="Albersmeier A."/>
            <person name="Kalinowski J."/>
            <person name="Ruckert C."/>
        </authorList>
    </citation>
    <scope>NUCLEOTIDE SEQUENCE [LARGE SCALE GENOMIC DNA]</scope>
    <source>
        <strain evidence="2 3">CGMCC 1.7286</strain>
    </source>
</reference>